<dbReference type="KEGG" id="aprc:113849170"/>
<keyword evidence="9" id="KW-0804">Transcription</keyword>
<feature type="domain" description="NAC" evidence="12">
    <location>
        <begin position="11"/>
        <end position="159"/>
    </location>
</feature>
<evidence type="ECO:0000256" key="3">
    <source>
        <dbReference type="ARBA" id="ARBA00022692"/>
    </source>
</evidence>
<dbReference type="GO" id="GO:0000976">
    <property type="term" value="F:transcription cis-regulatory region binding"/>
    <property type="evidence" value="ECO:0007669"/>
    <property type="project" value="UniProtKB-ARBA"/>
</dbReference>
<comment type="subcellular location">
    <subcellularLocation>
        <location evidence="2">Membrane</location>
        <topology evidence="2">Single-pass membrane protein</topology>
    </subcellularLocation>
    <subcellularLocation>
        <location evidence="1">Nucleus</location>
    </subcellularLocation>
</comment>
<dbReference type="InterPro" id="IPR036093">
    <property type="entry name" value="NAC_dom_sf"/>
</dbReference>
<evidence type="ECO:0000256" key="7">
    <source>
        <dbReference type="ARBA" id="ARBA00023136"/>
    </source>
</evidence>
<gene>
    <name evidence="14" type="primary">LOC113849170</name>
</gene>
<evidence type="ECO:0000256" key="10">
    <source>
        <dbReference type="ARBA" id="ARBA00023242"/>
    </source>
</evidence>
<dbReference type="GO" id="GO:0005634">
    <property type="term" value="C:nucleus"/>
    <property type="evidence" value="ECO:0007669"/>
    <property type="project" value="UniProtKB-SubCell"/>
</dbReference>
<dbReference type="GeneID" id="113849170"/>
<dbReference type="PANTHER" id="PTHR31744:SF216">
    <property type="entry name" value="NAC TRANSCRIPTION FACTOR"/>
    <property type="match status" value="1"/>
</dbReference>
<evidence type="ECO:0000256" key="11">
    <source>
        <dbReference type="SAM" id="Phobius"/>
    </source>
</evidence>
<evidence type="ECO:0000256" key="8">
    <source>
        <dbReference type="ARBA" id="ARBA00023159"/>
    </source>
</evidence>
<keyword evidence="10" id="KW-0539">Nucleus</keyword>
<proteinExistence type="predicted"/>
<dbReference type="AlphaFoldDB" id="A0A8B8JTK9"/>
<organism evidence="13 14">
    <name type="scientific">Abrus precatorius</name>
    <name type="common">Indian licorice</name>
    <name type="synonym">Glycine abrus</name>
    <dbReference type="NCBI Taxonomy" id="3816"/>
    <lineage>
        <taxon>Eukaryota</taxon>
        <taxon>Viridiplantae</taxon>
        <taxon>Streptophyta</taxon>
        <taxon>Embryophyta</taxon>
        <taxon>Tracheophyta</taxon>
        <taxon>Spermatophyta</taxon>
        <taxon>Magnoliopsida</taxon>
        <taxon>eudicotyledons</taxon>
        <taxon>Gunneridae</taxon>
        <taxon>Pentapetalae</taxon>
        <taxon>rosids</taxon>
        <taxon>fabids</taxon>
        <taxon>Fabales</taxon>
        <taxon>Fabaceae</taxon>
        <taxon>Papilionoideae</taxon>
        <taxon>50 kb inversion clade</taxon>
        <taxon>NPAAA clade</taxon>
        <taxon>indigoferoid/millettioid clade</taxon>
        <taxon>Abreae</taxon>
        <taxon>Abrus</taxon>
    </lineage>
</organism>
<evidence type="ECO:0000256" key="5">
    <source>
        <dbReference type="ARBA" id="ARBA00023015"/>
    </source>
</evidence>
<keyword evidence="8" id="KW-0010">Activator</keyword>
<evidence type="ECO:0000313" key="13">
    <source>
        <dbReference type="Proteomes" id="UP000694853"/>
    </source>
</evidence>
<keyword evidence="7 11" id="KW-0472">Membrane</keyword>
<accession>A0A8B8JTK9</accession>
<evidence type="ECO:0000256" key="9">
    <source>
        <dbReference type="ARBA" id="ARBA00023163"/>
    </source>
</evidence>
<keyword evidence="3 11" id="KW-0812">Transmembrane</keyword>
<dbReference type="Proteomes" id="UP000694853">
    <property type="component" value="Unplaced"/>
</dbReference>
<evidence type="ECO:0000256" key="6">
    <source>
        <dbReference type="ARBA" id="ARBA00023125"/>
    </source>
</evidence>
<evidence type="ECO:0000259" key="12">
    <source>
        <dbReference type="PROSITE" id="PS51005"/>
    </source>
</evidence>
<sequence>MANIVSMLDCVPVGFRFRPTDEELVEFYLKHKLLHDDFPVHIIPEIDLCKVEPWDVPAKSVIKSEDPEWFFFSPIDYKYSNSKRFNRTTKRGFWKSTGKDRQIKTRGTNNIIGFKKTLVFHNGRVPGGVKSNWVIHEYRRAVNFPESQRTFVLCRLIKKPEKNSEGGTNALIYDQGESSRHMASSDRENWASEEEFSPLGAFPDINMERIFDEIHQTPLFSPPVQLDMQTPFETTEEEDDFFNSIWAHENFTSEESKHAFVTSSTQSESLRRVFNESSDTDAEVVSTMHGNIVDTSGVCNEHPSSSEYHVSKMFKSAHGSVHGGVHLLSSNNEANKGKKDTVIRDDYWAAETSSCDSNGNKPLEINCIEISSSPSTLRRWKTPHHPRSENFISARAVARRSQTHRKVSNKAVHHVEDLKELTVVESGKDLNNAQNSNSKENFQTKRHQSSYVNKKGSFIFLETPSSCQSLVPRSVYLVNVVIGIVLLIVISLDVLSC</sequence>
<feature type="transmembrane region" description="Helical" evidence="11">
    <location>
        <begin position="475"/>
        <end position="495"/>
    </location>
</feature>
<dbReference type="RefSeq" id="XP_027334669.1">
    <property type="nucleotide sequence ID" value="XM_027478868.1"/>
</dbReference>
<dbReference type="SUPFAM" id="SSF101941">
    <property type="entry name" value="NAC domain"/>
    <property type="match status" value="1"/>
</dbReference>
<dbReference type="PANTHER" id="PTHR31744">
    <property type="entry name" value="PROTEIN CUP-SHAPED COTYLEDON 2-RELATED"/>
    <property type="match status" value="1"/>
</dbReference>
<reference evidence="13" key="1">
    <citation type="journal article" date="2019" name="Toxins">
        <title>Detection of Abrin-Like and Prepropulchellin-Like Toxin Genes and Transcripts Using Whole Genome Sequencing and Full-Length Transcript Sequencing of Abrus precatorius.</title>
        <authorList>
            <person name="Hovde B.T."/>
            <person name="Daligault H.E."/>
            <person name="Hanschen E.R."/>
            <person name="Kunde Y.A."/>
            <person name="Johnson M.B."/>
            <person name="Starkenburg S.R."/>
            <person name="Johnson S.L."/>
        </authorList>
    </citation>
    <scope>NUCLEOTIDE SEQUENCE [LARGE SCALE GENOMIC DNA]</scope>
</reference>
<evidence type="ECO:0000256" key="4">
    <source>
        <dbReference type="ARBA" id="ARBA00022989"/>
    </source>
</evidence>
<dbReference type="GO" id="GO:0006355">
    <property type="term" value="P:regulation of DNA-templated transcription"/>
    <property type="evidence" value="ECO:0007669"/>
    <property type="project" value="InterPro"/>
</dbReference>
<dbReference type="InterPro" id="IPR003441">
    <property type="entry name" value="NAC-dom"/>
</dbReference>
<name>A0A8B8JTK9_ABRPR</name>
<keyword evidence="6" id="KW-0238">DNA-binding</keyword>
<keyword evidence="4 11" id="KW-1133">Transmembrane helix</keyword>
<dbReference type="PROSITE" id="PS51005">
    <property type="entry name" value="NAC"/>
    <property type="match status" value="1"/>
</dbReference>
<dbReference type="Pfam" id="PF02365">
    <property type="entry name" value="NAM"/>
    <property type="match status" value="1"/>
</dbReference>
<dbReference type="GO" id="GO:0016020">
    <property type="term" value="C:membrane"/>
    <property type="evidence" value="ECO:0007669"/>
    <property type="project" value="UniProtKB-SubCell"/>
</dbReference>
<keyword evidence="5" id="KW-0805">Transcription regulation</keyword>
<protein>
    <submittedName>
        <fullName evidence="14">NAC domain-containing protein 89-like</fullName>
    </submittedName>
</protein>
<evidence type="ECO:0000256" key="2">
    <source>
        <dbReference type="ARBA" id="ARBA00004167"/>
    </source>
</evidence>
<evidence type="ECO:0000256" key="1">
    <source>
        <dbReference type="ARBA" id="ARBA00004123"/>
    </source>
</evidence>
<reference evidence="14" key="2">
    <citation type="submission" date="2025-08" db="UniProtKB">
        <authorList>
            <consortium name="RefSeq"/>
        </authorList>
    </citation>
    <scope>IDENTIFICATION</scope>
    <source>
        <tissue evidence="14">Young leaves</tissue>
    </source>
</reference>
<dbReference type="Gene3D" id="2.170.150.80">
    <property type="entry name" value="NAC domain"/>
    <property type="match status" value="1"/>
</dbReference>
<keyword evidence="13" id="KW-1185">Reference proteome</keyword>
<evidence type="ECO:0000313" key="14">
    <source>
        <dbReference type="RefSeq" id="XP_027334669.1"/>
    </source>
</evidence>
<dbReference type="OrthoDB" id="737278at2759"/>